<evidence type="ECO:0000313" key="2">
    <source>
        <dbReference type="Proteomes" id="UP000284168"/>
    </source>
</evidence>
<reference evidence="1 2" key="1">
    <citation type="submission" date="2016-10" db="EMBL/GenBank/DDBJ databases">
        <title>Comparative genome analysis of multiple Pseudomonas spp. focuses on biocontrol and plant growth promoting traits.</title>
        <authorList>
            <person name="Tao X.-Y."/>
            <person name="Taylor C.G."/>
        </authorList>
    </citation>
    <scope>NUCLEOTIDE SEQUENCE [LARGE SCALE GENOMIC DNA]</scope>
    <source>
        <strain evidence="1 2">48C10</strain>
    </source>
</reference>
<name>A0A423IM64_9PSED</name>
<dbReference type="AlphaFoldDB" id="A0A423IM64"/>
<gene>
    <name evidence="1" type="ORF">BK663_14410</name>
</gene>
<dbReference type="EMBL" id="MOBN01000025">
    <property type="protein sequence ID" value="RON26561.1"/>
    <property type="molecule type" value="Genomic_DNA"/>
</dbReference>
<dbReference type="RefSeq" id="WP_123720900.1">
    <property type="nucleotide sequence ID" value="NZ_MOBN01000025.1"/>
</dbReference>
<dbReference type="InterPro" id="IPR024997">
    <property type="entry name" value="DUF3892"/>
</dbReference>
<accession>A0A423IM64</accession>
<evidence type="ECO:0000313" key="1">
    <source>
        <dbReference type="EMBL" id="RON26561.1"/>
    </source>
</evidence>
<proteinExistence type="predicted"/>
<dbReference type="Proteomes" id="UP000284168">
    <property type="component" value="Unassembled WGS sequence"/>
</dbReference>
<organism evidence="1 2">
    <name type="scientific">Pseudomonas lini</name>
    <dbReference type="NCBI Taxonomy" id="163011"/>
    <lineage>
        <taxon>Bacteria</taxon>
        <taxon>Pseudomonadati</taxon>
        <taxon>Pseudomonadota</taxon>
        <taxon>Gammaproteobacteria</taxon>
        <taxon>Pseudomonadales</taxon>
        <taxon>Pseudomonadaceae</taxon>
        <taxon>Pseudomonas</taxon>
    </lineage>
</organism>
<evidence type="ECO:0008006" key="3">
    <source>
        <dbReference type="Google" id="ProtNLM"/>
    </source>
</evidence>
<protein>
    <recommendedName>
        <fullName evidence="3">DUF3892 domain-containing protein</fullName>
    </recommendedName>
</protein>
<dbReference type="Pfam" id="PF13031">
    <property type="entry name" value="DUF3892"/>
    <property type="match status" value="1"/>
</dbReference>
<sequence length="99" mass="11345">MTEYYVTAVRHNKEDSRIIALQVRRRILEEQKVGPRVGSSREFIADLISSKTATFKTATYNKQKKFWEAGALVHVVGDNFLSTDRNDETKDNLGELPPF</sequence>
<comment type="caution">
    <text evidence="1">The sequence shown here is derived from an EMBL/GenBank/DDBJ whole genome shotgun (WGS) entry which is preliminary data.</text>
</comment>